<reference evidence="2" key="1">
    <citation type="submission" date="2013-07" db="EMBL/GenBank/DDBJ databases">
        <title>The genome of Eucalyptus grandis.</title>
        <authorList>
            <person name="Schmutz J."/>
            <person name="Hayes R."/>
            <person name="Myburg A."/>
            <person name="Tuskan G."/>
            <person name="Grattapaglia D."/>
            <person name="Rokhsar D.S."/>
        </authorList>
    </citation>
    <scope>NUCLEOTIDE SEQUENCE</scope>
    <source>
        <tissue evidence="2">Leaf extractions</tissue>
    </source>
</reference>
<protein>
    <submittedName>
        <fullName evidence="2">Uncharacterized protein</fullName>
    </submittedName>
</protein>
<dbReference type="AlphaFoldDB" id="A0A059BB03"/>
<feature type="compositionally biased region" description="Polar residues" evidence="1">
    <location>
        <begin position="50"/>
        <end position="62"/>
    </location>
</feature>
<name>A0A059BB03_EUCGR</name>
<dbReference type="InParanoid" id="A0A059BB03"/>
<feature type="region of interest" description="Disordered" evidence="1">
    <location>
        <begin position="1"/>
        <end position="65"/>
    </location>
</feature>
<gene>
    <name evidence="2" type="ORF">EUGRSUZ_G00839</name>
</gene>
<proteinExistence type="predicted"/>
<sequence>MTAPSRGFRCRPSIDAPPPRRRRRLAAAVAVAVANTPSSQRRNPSRGRINRSSPSVAKNPSPSHVKGRAEILTFRVRVLWELLFLEIGQVFGRGG</sequence>
<organism evidence="2">
    <name type="scientific">Eucalyptus grandis</name>
    <name type="common">Flooded gum</name>
    <dbReference type="NCBI Taxonomy" id="71139"/>
    <lineage>
        <taxon>Eukaryota</taxon>
        <taxon>Viridiplantae</taxon>
        <taxon>Streptophyta</taxon>
        <taxon>Embryophyta</taxon>
        <taxon>Tracheophyta</taxon>
        <taxon>Spermatophyta</taxon>
        <taxon>Magnoliopsida</taxon>
        <taxon>eudicotyledons</taxon>
        <taxon>Gunneridae</taxon>
        <taxon>Pentapetalae</taxon>
        <taxon>rosids</taxon>
        <taxon>malvids</taxon>
        <taxon>Myrtales</taxon>
        <taxon>Myrtaceae</taxon>
        <taxon>Myrtoideae</taxon>
        <taxon>Eucalypteae</taxon>
        <taxon>Eucalyptus</taxon>
    </lineage>
</organism>
<dbReference type="Gramene" id="KCW63219">
    <property type="protein sequence ID" value="KCW63219"/>
    <property type="gene ID" value="EUGRSUZ_G00839"/>
</dbReference>
<evidence type="ECO:0000313" key="2">
    <source>
        <dbReference type="EMBL" id="KCW63219.1"/>
    </source>
</evidence>
<dbReference type="EMBL" id="KK198759">
    <property type="protein sequence ID" value="KCW63219.1"/>
    <property type="molecule type" value="Genomic_DNA"/>
</dbReference>
<accession>A0A059BB03</accession>
<evidence type="ECO:0000256" key="1">
    <source>
        <dbReference type="SAM" id="MobiDB-lite"/>
    </source>
</evidence>